<reference evidence="1 2" key="1">
    <citation type="journal article" date="2015" name="Genome Announc.">
        <title>Expanding the biotechnology potential of lactobacilli through comparative genomics of 213 strains and associated genera.</title>
        <authorList>
            <person name="Sun Z."/>
            <person name="Harris H.M."/>
            <person name="McCann A."/>
            <person name="Guo C."/>
            <person name="Argimon S."/>
            <person name="Zhang W."/>
            <person name="Yang X."/>
            <person name="Jeffery I.B."/>
            <person name="Cooney J.C."/>
            <person name="Kagawa T.F."/>
            <person name="Liu W."/>
            <person name="Song Y."/>
            <person name="Salvetti E."/>
            <person name="Wrobel A."/>
            <person name="Rasinkangas P."/>
            <person name="Parkhill J."/>
            <person name="Rea M.C."/>
            <person name="O'Sullivan O."/>
            <person name="Ritari J."/>
            <person name="Douillard F.P."/>
            <person name="Paul Ross R."/>
            <person name="Yang R."/>
            <person name="Briner A.E."/>
            <person name="Felis G.E."/>
            <person name="de Vos W.M."/>
            <person name="Barrangou R."/>
            <person name="Klaenhammer T.R."/>
            <person name="Caufield P.W."/>
            <person name="Cui Y."/>
            <person name="Zhang H."/>
            <person name="O'Toole P.W."/>
        </authorList>
    </citation>
    <scope>NUCLEOTIDE SEQUENCE [LARGE SCALE GENOMIC DNA]</scope>
    <source>
        <strain evidence="1 2">DSM 13345</strain>
    </source>
</reference>
<proteinExistence type="predicted"/>
<evidence type="ECO:0000313" key="1">
    <source>
        <dbReference type="EMBL" id="KRL25674.1"/>
    </source>
</evidence>
<protein>
    <submittedName>
        <fullName evidence="1">Uncharacterized protein</fullName>
    </submittedName>
</protein>
<organism evidence="1 2">
    <name type="scientific">Limosilactobacillus mucosae DSM 13345</name>
    <dbReference type="NCBI Taxonomy" id="1423771"/>
    <lineage>
        <taxon>Bacteria</taxon>
        <taxon>Bacillati</taxon>
        <taxon>Bacillota</taxon>
        <taxon>Bacilli</taxon>
        <taxon>Lactobacillales</taxon>
        <taxon>Lactobacillaceae</taxon>
        <taxon>Limosilactobacillus</taxon>
    </lineage>
</organism>
<accession>A0A0R1P7R3</accession>
<dbReference type="EMBL" id="AZEQ01000010">
    <property type="protein sequence ID" value="KRL25674.1"/>
    <property type="molecule type" value="Genomic_DNA"/>
</dbReference>
<gene>
    <name evidence="1" type="ORF">FC47_GL000206</name>
</gene>
<name>A0A0R1P7R3_LIMMU</name>
<sequence>MVKDTSEELFDYILALKAMAVLANPDRKLYSDFEVRGKTTLQEPVVDENDGWG</sequence>
<evidence type="ECO:0000313" key="2">
    <source>
        <dbReference type="Proteomes" id="UP000050901"/>
    </source>
</evidence>
<dbReference type="AlphaFoldDB" id="A0A0R1P7R3"/>
<dbReference type="RefSeq" id="WP_006499473.1">
    <property type="nucleotide sequence ID" value="NZ_AZEQ01000010.1"/>
</dbReference>
<dbReference type="PATRIC" id="fig|1423771.3.peg.210"/>
<dbReference type="Proteomes" id="UP000050901">
    <property type="component" value="Unassembled WGS sequence"/>
</dbReference>
<comment type="caution">
    <text evidence="1">The sequence shown here is derived from an EMBL/GenBank/DDBJ whole genome shotgun (WGS) entry which is preliminary data.</text>
</comment>